<dbReference type="GO" id="GO:0044550">
    <property type="term" value="P:secondary metabolite biosynthetic process"/>
    <property type="evidence" value="ECO:0007669"/>
    <property type="project" value="TreeGrafter"/>
</dbReference>
<dbReference type="OrthoDB" id="416786at2759"/>
<feature type="non-terminal residue" evidence="3">
    <location>
        <position position="106"/>
    </location>
</feature>
<dbReference type="AlphaFoldDB" id="A0A0D0BL78"/>
<dbReference type="InterPro" id="IPR020845">
    <property type="entry name" value="AMP-binding_CS"/>
</dbReference>
<protein>
    <submittedName>
        <fullName evidence="3">Unplaced genomic scaffold GYMLUscaffold_170, whole genome shotgun sequence</fullName>
    </submittedName>
</protein>
<name>A0A0D0BL78_9AGAR</name>
<dbReference type="HOGENOM" id="CLU_2229480_0_0_1"/>
<dbReference type="PROSITE" id="PS00455">
    <property type="entry name" value="AMP_BINDING"/>
    <property type="match status" value="1"/>
</dbReference>
<dbReference type="InterPro" id="IPR000873">
    <property type="entry name" value="AMP-dep_synth/lig_dom"/>
</dbReference>
<dbReference type="GO" id="GO:0005737">
    <property type="term" value="C:cytoplasm"/>
    <property type="evidence" value="ECO:0007669"/>
    <property type="project" value="TreeGrafter"/>
</dbReference>
<sequence length="106" mass="11637">EWCFAVLFTSGSTGKPKGVQIPHLAATSSIASHLAVRPLPPYMRWFQFAASTFDPSLMETFMNFSSGTTICAANQQRFLTDPESVLSELECTHMMAMPSFAAMLNP</sequence>
<dbReference type="GO" id="GO:0031177">
    <property type="term" value="F:phosphopantetheine binding"/>
    <property type="evidence" value="ECO:0007669"/>
    <property type="project" value="TreeGrafter"/>
</dbReference>
<accession>A0A0D0BL78</accession>
<dbReference type="PANTHER" id="PTHR45527">
    <property type="entry name" value="NONRIBOSOMAL PEPTIDE SYNTHETASE"/>
    <property type="match status" value="1"/>
</dbReference>
<dbReference type="Proteomes" id="UP000053593">
    <property type="component" value="Unassembled WGS sequence"/>
</dbReference>
<dbReference type="EMBL" id="KN834918">
    <property type="protein sequence ID" value="KIK50219.1"/>
    <property type="molecule type" value="Genomic_DNA"/>
</dbReference>
<feature type="non-terminal residue" evidence="3">
    <location>
        <position position="1"/>
    </location>
</feature>
<evidence type="ECO:0000256" key="1">
    <source>
        <dbReference type="ARBA" id="ARBA00023268"/>
    </source>
</evidence>
<reference evidence="3 4" key="1">
    <citation type="submission" date="2014-04" db="EMBL/GenBank/DDBJ databases">
        <title>Evolutionary Origins and Diversification of the Mycorrhizal Mutualists.</title>
        <authorList>
            <consortium name="DOE Joint Genome Institute"/>
            <consortium name="Mycorrhizal Genomics Consortium"/>
            <person name="Kohler A."/>
            <person name="Kuo A."/>
            <person name="Nagy L.G."/>
            <person name="Floudas D."/>
            <person name="Copeland A."/>
            <person name="Barry K.W."/>
            <person name="Cichocki N."/>
            <person name="Veneault-Fourrey C."/>
            <person name="LaButti K."/>
            <person name="Lindquist E.A."/>
            <person name="Lipzen A."/>
            <person name="Lundell T."/>
            <person name="Morin E."/>
            <person name="Murat C."/>
            <person name="Riley R."/>
            <person name="Ohm R."/>
            <person name="Sun H."/>
            <person name="Tunlid A."/>
            <person name="Henrissat B."/>
            <person name="Grigoriev I.V."/>
            <person name="Hibbett D.S."/>
            <person name="Martin F."/>
        </authorList>
    </citation>
    <scope>NUCLEOTIDE SEQUENCE [LARGE SCALE GENOMIC DNA]</scope>
    <source>
        <strain evidence="3 4">FD-317 M1</strain>
    </source>
</reference>
<organism evidence="3 4">
    <name type="scientific">Collybiopsis luxurians FD-317 M1</name>
    <dbReference type="NCBI Taxonomy" id="944289"/>
    <lineage>
        <taxon>Eukaryota</taxon>
        <taxon>Fungi</taxon>
        <taxon>Dikarya</taxon>
        <taxon>Basidiomycota</taxon>
        <taxon>Agaricomycotina</taxon>
        <taxon>Agaricomycetes</taxon>
        <taxon>Agaricomycetidae</taxon>
        <taxon>Agaricales</taxon>
        <taxon>Marasmiineae</taxon>
        <taxon>Omphalotaceae</taxon>
        <taxon>Collybiopsis</taxon>
        <taxon>Collybiopsis luxurians</taxon>
    </lineage>
</organism>
<keyword evidence="1" id="KW-0511">Multifunctional enzyme</keyword>
<keyword evidence="4" id="KW-1185">Reference proteome</keyword>
<gene>
    <name evidence="3" type="ORF">GYMLUDRAFT_138869</name>
</gene>
<evidence type="ECO:0000259" key="2">
    <source>
        <dbReference type="Pfam" id="PF00501"/>
    </source>
</evidence>
<evidence type="ECO:0000313" key="3">
    <source>
        <dbReference type="EMBL" id="KIK50219.1"/>
    </source>
</evidence>
<dbReference type="PANTHER" id="PTHR45527:SF1">
    <property type="entry name" value="FATTY ACID SYNTHASE"/>
    <property type="match status" value="1"/>
</dbReference>
<dbReference type="Pfam" id="PF00501">
    <property type="entry name" value="AMP-binding"/>
    <property type="match status" value="1"/>
</dbReference>
<feature type="domain" description="AMP-dependent synthetase/ligase" evidence="2">
    <location>
        <begin position="5"/>
        <end position="104"/>
    </location>
</feature>
<dbReference type="SUPFAM" id="SSF56801">
    <property type="entry name" value="Acetyl-CoA synthetase-like"/>
    <property type="match status" value="1"/>
</dbReference>
<dbReference type="Gene3D" id="3.40.50.12780">
    <property type="entry name" value="N-terminal domain of ligase-like"/>
    <property type="match status" value="1"/>
</dbReference>
<dbReference type="InterPro" id="IPR042099">
    <property type="entry name" value="ANL_N_sf"/>
</dbReference>
<dbReference type="GO" id="GO:0043041">
    <property type="term" value="P:amino acid activation for nonribosomal peptide biosynthetic process"/>
    <property type="evidence" value="ECO:0007669"/>
    <property type="project" value="TreeGrafter"/>
</dbReference>
<evidence type="ECO:0000313" key="4">
    <source>
        <dbReference type="Proteomes" id="UP000053593"/>
    </source>
</evidence>
<proteinExistence type="predicted"/>